<name>A0ABV9ML15_9MICC</name>
<feature type="chain" id="PRO_5045180943" evidence="1">
    <location>
        <begin position="27"/>
        <end position="338"/>
    </location>
</feature>
<comment type="caution">
    <text evidence="2">The sequence shown here is derived from an EMBL/GenBank/DDBJ whole genome shotgun (WGS) entry which is preliminary data.</text>
</comment>
<evidence type="ECO:0000313" key="3">
    <source>
        <dbReference type="Proteomes" id="UP001595884"/>
    </source>
</evidence>
<proteinExistence type="predicted"/>
<feature type="signal peptide" evidence="1">
    <location>
        <begin position="1"/>
        <end position="26"/>
    </location>
</feature>
<dbReference type="Proteomes" id="UP001595884">
    <property type="component" value="Unassembled WGS sequence"/>
</dbReference>
<evidence type="ECO:0000313" key="2">
    <source>
        <dbReference type="EMBL" id="MFC4715490.1"/>
    </source>
</evidence>
<evidence type="ECO:0000256" key="1">
    <source>
        <dbReference type="SAM" id="SignalP"/>
    </source>
</evidence>
<dbReference type="RefSeq" id="WP_346058921.1">
    <property type="nucleotide sequence ID" value="NZ_BAAAVQ010000016.1"/>
</dbReference>
<sequence>MGKRLFIAGLAGAVVSALLFPSVAYAAENPSEQAAKAVKAATPDELPAPETDAQVLRDEITLSSDTSGESLSIPLRRDELIEIQTDSAEGAESSIGISLPQQAGVSKHGKTLNSGTAVFGGDGVDVVVEPIEASSVRINTVLSAKESPHEFTYKLDLPKKAKRELQEGGAIAVIDEGVLIGGVAAPWARDASGREISTRYVIDGHSFTQIVERDDSAVYPVVADPWVGKALIAKTSWTAYNKKYKGYTLEVYPTKWGRTNVWLWFGPALYGSIRKAFYYEMNSKTPGTREETASMRDQLYCHIDAVRLRDPLKKSWNLDTWRPKVSYARMLRALCNPL</sequence>
<keyword evidence="1" id="KW-0732">Signal</keyword>
<dbReference type="EMBL" id="JBHSHE010000019">
    <property type="protein sequence ID" value="MFC4715490.1"/>
    <property type="molecule type" value="Genomic_DNA"/>
</dbReference>
<gene>
    <name evidence="2" type="ORF">ACFO7V_04985</name>
</gene>
<accession>A0ABV9ML15</accession>
<organism evidence="2 3">
    <name type="scientific">Glutamicibacter bergerei</name>
    <dbReference type="NCBI Taxonomy" id="256702"/>
    <lineage>
        <taxon>Bacteria</taxon>
        <taxon>Bacillati</taxon>
        <taxon>Actinomycetota</taxon>
        <taxon>Actinomycetes</taxon>
        <taxon>Micrococcales</taxon>
        <taxon>Micrococcaceae</taxon>
        <taxon>Glutamicibacter</taxon>
    </lineage>
</organism>
<dbReference type="InterPro" id="IPR019719">
    <property type="entry name" value="DUF2599"/>
</dbReference>
<protein>
    <submittedName>
        <fullName evidence="2">DUF2599 domain-containing protein</fullName>
    </submittedName>
</protein>
<dbReference type="Pfam" id="PF10783">
    <property type="entry name" value="DUF2599"/>
    <property type="match status" value="1"/>
</dbReference>
<keyword evidence="3" id="KW-1185">Reference proteome</keyword>
<reference evidence="3" key="1">
    <citation type="journal article" date="2019" name="Int. J. Syst. Evol. Microbiol.">
        <title>The Global Catalogue of Microorganisms (GCM) 10K type strain sequencing project: providing services to taxonomists for standard genome sequencing and annotation.</title>
        <authorList>
            <consortium name="The Broad Institute Genomics Platform"/>
            <consortium name="The Broad Institute Genome Sequencing Center for Infectious Disease"/>
            <person name="Wu L."/>
            <person name="Ma J."/>
        </authorList>
    </citation>
    <scope>NUCLEOTIDE SEQUENCE [LARGE SCALE GENOMIC DNA]</scope>
    <source>
        <strain evidence="3">CGMCC 1.12849</strain>
    </source>
</reference>